<feature type="compositionally biased region" description="Basic and acidic residues" evidence="1">
    <location>
        <begin position="63"/>
        <end position="83"/>
    </location>
</feature>
<reference evidence="2 3" key="1">
    <citation type="journal article" date="2024" name="J Genomics">
        <title>Draft genome sequencing and assembly of Favolaschia claudopus CIRM-BRFM 2984 isolated from oak limbs.</title>
        <authorList>
            <person name="Navarro D."/>
            <person name="Drula E."/>
            <person name="Chaduli D."/>
            <person name="Cazenave R."/>
            <person name="Ahrendt S."/>
            <person name="Wang J."/>
            <person name="Lipzen A."/>
            <person name="Daum C."/>
            <person name="Barry K."/>
            <person name="Grigoriev I.V."/>
            <person name="Favel A."/>
            <person name="Rosso M.N."/>
            <person name="Martin F."/>
        </authorList>
    </citation>
    <scope>NUCLEOTIDE SEQUENCE [LARGE SCALE GENOMIC DNA]</scope>
    <source>
        <strain evidence="2 3">CIRM-BRFM 2984</strain>
    </source>
</reference>
<feature type="region of interest" description="Disordered" evidence="1">
    <location>
        <begin position="48"/>
        <end position="88"/>
    </location>
</feature>
<dbReference type="Proteomes" id="UP001362999">
    <property type="component" value="Unassembled WGS sequence"/>
</dbReference>
<evidence type="ECO:0000313" key="3">
    <source>
        <dbReference type="Proteomes" id="UP001362999"/>
    </source>
</evidence>
<gene>
    <name evidence="2" type="ORF">R3P38DRAFT_2784808</name>
</gene>
<evidence type="ECO:0000256" key="1">
    <source>
        <dbReference type="SAM" id="MobiDB-lite"/>
    </source>
</evidence>
<sequence length="379" mass="41157">MGIDKENRDRESRWMGRFGVVLPIDTVNEGKIEGGGYRGGLLAEWKQRSNSPFGAGSGTGVEGRGKQHEASEGGESRRSRYGEGGRGNFDSADAGMFCLEEELDLGRWDGGVEERGRTGLEVEGILRVEAPGGGWAGRMNAVTAETAQQRGCRDEGRKGGFQEAVALESFEIGRRICATGQRAFLLSSTSFVFVGGGQRPPIVESGTAQRQECVELTGDLNEHEASREFESRRESCSAGAIILGFCYLAGSGWSNLKARYRHGFFEEKRDPSTEEVNASTLQCNLPGVRRSLIYKAKVVCQRRNTESEVSWGAASRMTRDFSCVIMAAQRRRFFIVPASLGSDECLLGLPYLPGGDYTISSPASPQRSASVAGRRPLPA</sequence>
<comment type="caution">
    <text evidence="2">The sequence shown here is derived from an EMBL/GenBank/DDBJ whole genome shotgun (WGS) entry which is preliminary data.</text>
</comment>
<organism evidence="2 3">
    <name type="scientific">Favolaschia claudopus</name>
    <dbReference type="NCBI Taxonomy" id="2862362"/>
    <lineage>
        <taxon>Eukaryota</taxon>
        <taxon>Fungi</taxon>
        <taxon>Dikarya</taxon>
        <taxon>Basidiomycota</taxon>
        <taxon>Agaricomycotina</taxon>
        <taxon>Agaricomycetes</taxon>
        <taxon>Agaricomycetidae</taxon>
        <taxon>Agaricales</taxon>
        <taxon>Marasmiineae</taxon>
        <taxon>Mycenaceae</taxon>
        <taxon>Favolaschia</taxon>
    </lineage>
</organism>
<feature type="region of interest" description="Disordered" evidence="1">
    <location>
        <begin position="360"/>
        <end position="379"/>
    </location>
</feature>
<dbReference type="AlphaFoldDB" id="A0AAW0AYP0"/>
<feature type="compositionally biased region" description="Polar residues" evidence="1">
    <location>
        <begin position="360"/>
        <end position="369"/>
    </location>
</feature>
<protein>
    <submittedName>
        <fullName evidence="2">Uncharacterized protein</fullName>
    </submittedName>
</protein>
<keyword evidence="3" id="KW-1185">Reference proteome</keyword>
<dbReference type="EMBL" id="JAWWNJ010000047">
    <property type="protein sequence ID" value="KAK7017845.1"/>
    <property type="molecule type" value="Genomic_DNA"/>
</dbReference>
<proteinExistence type="predicted"/>
<name>A0AAW0AYP0_9AGAR</name>
<evidence type="ECO:0000313" key="2">
    <source>
        <dbReference type="EMBL" id="KAK7017845.1"/>
    </source>
</evidence>
<accession>A0AAW0AYP0</accession>